<feature type="transmembrane region" description="Helical" evidence="1">
    <location>
        <begin position="24"/>
        <end position="50"/>
    </location>
</feature>
<proteinExistence type="predicted"/>
<feature type="transmembrane region" description="Helical" evidence="1">
    <location>
        <begin position="71"/>
        <end position="93"/>
    </location>
</feature>
<evidence type="ECO:0000313" key="3">
    <source>
        <dbReference type="Proteomes" id="UP000608662"/>
    </source>
</evidence>
<evidence type="ECO:0000256" key="1">
    <source>
        <dbReference type="SAM" id="Phobius"/>
    </source>
</evidence>
<dbReference type="AlphaFoldDB" id="A0A847UCP6"/>
<evidence type="ECO:0008006" key="4">
    <source>
        <dbReference type="Google" id="ProtNLM"/>
    </source>
</evidence>
<keyword evidence="1" id="KW-1133">Transmembrane helix</keyword>
<keyword evidence="1" id="KW-0472">Membrane</keyword>
<sequence>MSGTIGILLGIPLILLENPPVDQYLQLLVGTQASIFAIVISVSIVSIQISSSEFGSLLAQFKESYNFIERYVMHFGTSIFISISSLIIVPSALPFSLPSVILDTGFFILAGSATAYAAYNFQLLQDLREEILDAINPEEILKQKQSTVTTSDFLEYRHLSKEDQDTSKHPLFEMYILCDQAIQDGNTHIQSVALRELKLATKKPIADGVDLSEITTTLDYWREFGNRFIEKKSETLLRIWMRSFTELFNTSFEQGHQDVEQLVEIQRGIMIKCINAGLGDAALFEKSVTPLEQVQIENSNPFLTAYFEILRHEIESHSIGYSDDGNPITIPKLTDQADVLLSALFDFFGGIIEADPKIHQDRFTMFLREVEEVIDSLSSPELHESQKDIYEKLISSAQYAADSGNQEYVHSITRLIIELYFVTRNSDTVGGQKHKLSIDKYKSGLLTVVESGGAEGVYSAFEEIQTYDEIAFDDIEDGSYVSLANAPEEVDTIFEFSNIGDVILNRDDALDVMDEMQEYLERKNGEFWLYSMSSDNRDAGLSWVPRYRGHV</sequence>
<name>A0A847UCP6_9EURY</name>
<organism evidence="2 3">
    <name type="scientific">Halomicrobium mukohataei</name>
    <dbReference type="NCBI Taxonomy" id="57705"/>
    <lineage>
        <taxon>Archaea</taxon>
        <taxon>Methanobacteriati</taxon>
        <taxon>Methanobacteriota</taxon>
        <taxon>Stenosarchaea group</taxon>
        <taxon>Halobacteria</taxon>
        <taxon>Halobacteriales</taxon>
        <taxon>Haloarculaceae</taxon>
        <taxon>Halomicrobium</taxon>
    </lineage>
</organism>
<accession>A0A847UCP6</accession>
<keyword evidence="1" id="KW-0812">Transmembrane</keyword>
<evidence type="ECO:0000313" key="2">
    <source>
        <dbReference type="EMBL" id="NLV10246.1"/>
    </source>
</evidence>
<gene>
    <name evidence="2" type="ORF">GOC74_09925</name>
</gene>
<dbReference type="EMBL" id="WOYG01000001">
    <property type="protein sequence ID" value="NLV10246.1"/>
    <property type="molecule type" value="Genomic_DNA"/>
</dbReference>
<reference evidence="2" key="1">
    <citation type="submission" date="2019-12" db="EMBL/GenBank/DDBJ databases">
        <title>Whole-genome sequence of Halomicrobium mukohataei pws1.</title>
        <authorList>
            <person name="Verma D.K."/>
            <person name="Gopal K."/>
            <person name="Prasad E.S."/>
        </authorList>
    </citation>
    <scope>NUCLEOTIDE SEQUENCE</scope>
    <source>
        <strain evidence="2">Pws1</strain>
    </source>
</reference>
<dbReference type="Proteomes" id="UP000608662">
    <property type="component" value="Unassembled WGS sequence"/>
</dbReference>
<dbReference type="RefSeq" id="WP_170093971.1">
    <property type="nucleotide sequence ID" value="NZ_WOYG01000001.1"/>
</dbReference>
<comment type="caution">
    <text evidence="2">The sequence shown here is derived from an EMBL/GenBank/DDBJ whole genome shotgun (WGS) entry which is preliminary data.</text>
</comment>
<protein>
    <recommendedName>
        <fullName evidence="4">DUF2254 domain-containing protein</fullName>
    </recommendedName>
</protein>